<dbReference type="GO" id="GO:0005789">
    <property type="term" value="C:endoplasmic reticulum membrane"/>
    <property type="evidence" value="ECO:0007669"/>
    <property type="project" value="UniProtKB-SubCell"/>
</dbReference>
<dbReference type="PANTHER" id="PTHR14467">
    <property type="entry name" value="ARV1"/>
    <property type="match status" value="1"/>
</dbReference>
<evidence type="ECO:0000313" key="11">
    <source>
        <dbReference type="EMBL" id="CAG9135301.1"/>
    </source>
</evidence>
<dbReference type="GO" id="GO:0032541">
    <property type="term" value="C:cortical endoplasmic reticulum"/>
    <property type="evidence" value="ECO:0007669"/>
    <property type="project" value="TreeGrafter"/>
</dbReference>
<organism evidence="11 12">
    <name type="scientific">Plutella xylostella</name>
    <name type="common">Diamondback moth</name>
    <name type="synonym">Plutella maculipennis</name>
    <dbReference type="NCBI Taxonomy" id="51655"/>
    <lineage>
        <taxon>Eukaryota</taxon>
        <taxon>Metazoa</taxon>
        <taxon>Ecdysozoa</taxon>
        <taxon>Arthropoda</taxon>
        <taxon>Hexapoda</taxon>
        <taxon>Insecta</taxon>
        <taxon>Pterygota</taxon>
        <taxon>Neoptera</taxon>
        <taxon>Endopterygota</taxon>
        <taxon>Lepidoptera</taxon>
        <taxon>Glossata</taxon>
        <taxon>Ditrysia</taxon>
        <taxon>Yponomeutoidea</taxon>
        <taxon>Plutellidae</taxon>
        <taxon>Plutella</taxon>
    </lineage>
</organism>
<dbReference type="GO" id="GO:0006665">
    <property type="term" value="P:sphingolipid metabolic process"/>
    <property type="evidence" value="ECO:0007669"/>
    <property type="project" value="TreeGrafter"/>
</dbReference>
<accession>A0A8S4G6L7</accession>
<reference evidence="11" key="1">
    <citation type="submission" date="2020-11" db="EMBL/GenBank/DDBJ databases">
        <authorList>
            <person name="Whiteford S."/>
        </authorList>
    </citation>
    <scope>NUCLEOTIDE SEQUENCE</scope>
</reference>
<dbReference type="Pfam" id="PF04161">
    <property type="entry name" value="Arv1"/>
    <property type="match status" value="1"/>
</dbReference>
<evidence type="ECO:0000256" key="9">
    <source>
        <dbReference type="ARBA" id="ARBA00023136"/>
    </source>
</evidence>
<dbReference type="GO" id="GO:0016125">
    <property type="term" value="P:sterol metabolic process"/>
    <property type="evidence" value="ECO:0007669"/>
    <property type="project" value="UniProtKB-UniRule"/>
</dbReference>
<evidence type="ECO:0000256" key="1">
    <source>
        <dbReference type="ARBA" id="ARBA00004477"/>
    </source>
</evidence>
<dbReference type="InterPro" id="IPR007290">
    <property type="entry name" value="Arv1"/>
</dbReference>
<keyword evidence="3 10" id="KW-0813">Transport</keyword>
<dbReference type="GO" id="GO:0005794">
    <property type="term" value="C:Golgi apparatus"/>
    <property type="evidence" value="ECO:0007669"/>
    <property type="project" value="TreeGrafter"/>
</dbReference>
<comment type="function">
    <text evidence="10">Mediator of sterol homeostasis involved in sterol uptake, trafficking and distribution into membranes.</text>
</comment>
<keyword evidence="12" id="KW-1185">Reference proteome</keyword>
<feature type="transmembrane region" description="Helical" evidence="10">
    <location>
        <begin position="217"/>
        <end position="241"/>
    </location>
</feature>
<comment type="subcellular location">
    <subcellularLocation>
        <location evidence="1 10">Endoplasmic reticulum membrane</location>
        <topology evidence="1 10">Multi-pass membrane protein</topology>
    </subcellularLocation>
</comment>
<protein>
    <recommendedName>
        <fullName evidence="10">Protein ARV</fullName>
    </recommendedName>
</protein>
<dbReference type="PANTHER" id="PTHR14467:SF0">
    <property type="entry name" value="PROTEIN ARV1"/>
    <property type="match status" value="1"/>
</dbReference>
<comment type="caution">
    <text evidence="10">Lacks conserved residue(s) required for the propagation of feature annotation.</text>
</comment>
<evidence type="ECO:0000256" key="5">
    <source>
        <dbReference type="ARBA" id="ARBA00022824"/>
    </source>
</evidence>
<evidence type="ECO:0000256" key="4">
    <source>
        <dbReference type="ARBA" id="ARBA00022692"/>
    </source>
</evidence>
<dbReference type="GO" id="GO:0032366">
    <property type="term" value="P:intracellular sterol transport"/>
    <property type="evidence" value="ECO:0007669"/>
    <property type="project" value="UniProtKB-UniRule"/>
</dbReference>
<keyword evidence="4 10" id="KW-0812">Transmembrane</keyword>
<keyword evidence="8 10" id="KW-0443">Lipid metabolism</keyword>
<dbReference type="AlphaFoldDB" id="A0A8S4G6L7"/>
<dbReference type="EMBL" id="CAJHNJ030000099">
    <property type="protein sequence ID" value="CAG9135301.1"/>
    <property type="molecule type" value="Genomic_DNA"/>
</dbReference>
<evidence type="ECO:0000256" key="8">
    <source>
        <dbReference type="ARBA" id="ARBA00023098"/>
    </source>
</evidence>
<feature type="transmembrane region" description="Helical" evidence="10">
    <location>
        <begin position="175"/>
        <end position="196"/>
    </location>
</feature>
<dbReference type="GO" id="GO:0097036">
    <property type="term" value="P:regulation of plasma membrane sterol distribution"/>
    <property type="evidence" value="ECO:0007669"/>
    <property type="project" value="UniProtKB-UniRule"/>
</dbReference>
<keyword evidence="9 10" id="KW-0472">Membrane</keyword>
<evidence type="ECO:0000313" key="12">
    <source>
        <dbReference type="Proteomes" id="UP000653454"/>
    </source>
</evidence>
<keyword evidence="5 10" id="KW-0256">Endoplasmic reticulum</keyword>
<sequence length="296" mass="33523">MPEETEEKFRCIHCGTRAPSLYKDYGSSVIKLTKCESCGNPVDKYVEYDIVNVMIDLVIMSKEAQRHIIYNTEFKSYWKLIIILMLLETYATWRNESLTTVMVHTICDTIVQNITIGNTTEERIFNNDTLWMSELLGSTLTHYNWSLPATWAGNCWAWLPQGGDETDLFIWEKDFYIQFLSVVFGTIAFWCNGYLISKVGIFPSQNQAPLLTQVKGFALSNMSLVLALPTLVWGAGAAAALPLALQAAYRLVVFYSVFSVVFECHPLQSLAMVLLCSYGKFQTTFHATPVIRTLVP</sequence>
<name>A0A8S4G6L7_PLUXY</name>
<comment type="caution">
    <text evidence="11">The sequence shown here is derived from an EMBL/GenBank/DDBJ whole genome shotgun (WGS) entry which is preliminary data.</text>
</comment>
<gene>
    <name evidence="11" type="ORF">PLXY2_LOCUS13579</name>
</gene>
<evidence type="ECO:0000256" key="10">
    <source>
        <dbReference type="RuleBase" id="RU368065"/>
    </source>
</evidence>
<dbReference type="Proteomes" id="UP000653454">
    <property type="component" value="Unassembled WGS sequence"/>
</dbReference>
<keyword evidence="7 10" id="KW-0445">Lipid transport</keyword>
<evidence type="ECO:0000256" key="2">
    <source>
        <dbReference type="ARBA" id="ARBA00009187"/>
    </source>
</evidence>
<evidence type="ECO:0000256" key="7">
    <source>
        <dbReference type="ARBA" id="ARBA00023055"/>
    </source>
</evidence>
<keyword evidence="6 10" id="KW-1133">Transmembrane helix</keyword>
<comment type="similarity">
    <text evidence="2 10">Belongs to the ARV1 family.</text>
</comment>
<evidence type="ECO:0000256" key="3">
    <source>
        <dbReference type="ARBA" id="ARBA00022448"/>
    </source>
</evidence>
<proteinExistence type="inferred from homology"/>
<evidence type="ECO:0000256" key="6">
    <source>
        <dbReference type="ARBA" id="ARBA00022989"/>
    </source>
</evidence>